<evidence type="ECO:0000256" key="4">
    <source>
        <dbReference type="SAM" id="MobiDB-lite"/>
    </source>
</evidence>
<evidence type="ECO:0000313" key="6">
    <source>
        <dbReference type="EMBL" id="CAG8570463.1"/>
    </source>
</evidence>
<evidence type="ECO:0000256" key="3">
    <source>
        <dbReference type="SAM" id="Coils"/>
    </source>
</evidence>
<proteinExistence type="predicted"/>
<feature type="compositionally biased region" description="Polar residues" evidence="4">
    <location>
        <begin position="1240"/>
        <end position="1257"/>
    </location>
</feature>
<feature type="coiled-coil region" evidence="3">
    <location>
        <begin position="327"/>
        <end position="359"/>
    </location>
</feature>
<organism evidence="6 7">
    <name type="scientific">Acaulospora morrowiae</name>
    <dbReference type="NCBI Taxonomy" id="94023"/>
    <lineage>
        <taxon>Eukaryota</taxon>
        <taxon>Fungi</taxon>
        <taxon>Fungi incertae sedis</taxon>
        <taxon>Mucoromycota</taxon>
        <taxon>Glomeromycotina</taxon>
        <taxon>Glomeromycetes</taxon>
        <taxon>Diversisporales</taxon>
        <taxon>Acaulosporaceae</taxon>
        <taxon>Acaulospora</taxon>
    </lineage>
</organism>
<feature type="domain" description="Centrosomin N-terminal motif 1" evidence="5">
    <location>
        <begin position="91"/>
        <end position="161"/>
    </location>
</feature>
<feature type="coiled-coil region" evidence="3">
    <location>
        <begin position="737"/>
        <end position="848"/>
    </location>
</feature>
<accession>A0A9N9BJT0</accession>
<feature type="non-terminal residue" evidence="6">
    <location>
        <position position="1303"/>
    </location>
</feature>
<feature type="region of interest" description="Disordered" evidence="4">
    <location>
        <begin position="654"/>
        <end position="688"/>
    </location>
</feature>
<evidence type="ECO:0000256" key="2">
    <source>
        <dbReference type="ARBA" id="ARBA00022490"/>
    </source>
</evidence>
<feature type="region of interest" description="Disordered" evidence="4">
    <location>
        <begin position="1205"/>
        <end position="1303"/>
    </location>
</feature>
<evidence type="ECO:0000313" key="7">
    <source>
        <dbReference type="Proteomes" id="UP000789342"/>
    </source>
</evidence>
<feature type="compositionally biased region" description="Low complexity" evidence="4">
    <location>
        <begin position="1280"/>
        <end position="1293"/>
    </location>
</feature>
<keyword evidence="7" id="KW-1185">Reference proteome</keyword>
<evidence type="ECO:0000256" key="1">
    <source>
        <dbReference type="ARBA" id="ARBA00004496"/>
    </source>
</evidence>
<feature type="coiled-coil region" evidence="3">
    <location>
        <begin position="966"/>
        <end position="1158"/>
    </location>
</feature>
<dbReference type="Pfam" id="PF07989">
    <property type="entry name" value="Cnn_1N"/>
    <property type="match status" value="1"/>
</dbReference>
<dbReference type="InterPro" id="IPR012943">
    <property type="entry name" value="Cnn_1N"/>
</dbReference>
<dbReference type="GO" id="GO:0005815">
    <property type="term" value="C:microtubule organizing center"/>
    <property type="evidence" value="ECO:0007669"/>
    <property type="project" value="InterPro"/>
</dbReference>
<comment type="subcellular location">
    <subcellularLocation>
        <location evidence="1">Cytoplasm</location>
    </subcellularLocation>
</comment>
<keyword evidence="2" id="KW-0963">Cytoplasm</keyword>
<dbReference type="Proteomes" id="UP000789342">
    <property type="component" value="Unassembled WGS sequence"/>
</dbReference>
<dbReference type="EMBL" id="CAJVPV010004295">
    <property type="protein sequence ID" value="CAG8570463.1"/>
    <property type="molecule type" value="Genomic_DNA"/>
</dbReference>
<evidence type="ECO:0000259" key="5">
    <source>
        <dbReference type="Pfam" id="PF07989"/>
    </source>
</evidence>
<keyword evidence="3" id="KW-0175">Coiled coil</keyword>
<feature type="coiled-coil region" evidence="3">
    <location>
        <begin position="251"/>
        <end position="299"/>
    </location>
</feature>
<dbReference type="PANTHER" id="PTHR18937">
    <property type="entry name" value="STRUCTURAL MAINTENANCE OF CHROMOSOMES SMC FAMILY MEMBER"/>
    <property type="match status" value="1"/>
</dbReference>
<name>A0A9N9BJT0_9GLOM</name>
<gene>
    <name evidence="6" type="ORF">AMORRO_LOCUS6443</name>
</gene>
<dbReference type="GO" id="GO:0005737">
    <property type="term" value="C:cytoplasm"/>
    <property type="evidence" value="ECO:0007669"/>
    <property type="project" value="UniProtKB-SubCell"/>
</dbReference>
<feature type="coiled-coil region" evidence="3">
    <location>
        <begin position="192"/>
        <end position="226"/>
    </location>
</feature>
<comment type="caution">
    <text evidence="6">The sequence shown here is derived from an EMBL/GenBank/DDBJ whole genome shotgun (WGS) entry which is preliminary data.</text>
</comment>
<feature type="compositionally biased region" description="Pro residues" evidence="4">
    <location>
        <begin position="1214"/>
        <end position="1224"/>
    </location>
</feature>
<reference evidence="6" key="1">
    <citation type="submission" date="2021-06" db="EMBL/GenBank/DDBJ databases">
        <authorList>
            <person name="Kallberg Y."/>
            <person name="Tangrot J."/>
            <person name="Rosling A."/>
        </authorList>
    </citation>
    <scope>NUCLEOTIDE SEQUENCE</scope>
    <source>
        <strain evidence="6">CL551</strain>
    </source>
</reference>
<feature type="coiled-coil region" evidence="3">
    <location>
        <begin position="92"/>
        <end position="162"/>
    </location>
</feature>
<sequence length="1303" mass="150153">CMSTANDETIDIDDDLTFGSIDASFIKDNGNSTEELNIVGDNKLDVSRLLGQDTDNASSNALRIINDGKTKRNSKGPRWSAAAPSRTTQMTLKEQERVIDEIKKENFSLKMKVYFLEERLSKLGPDEMERALKENVDIKLQVHDLKNELNKKNKMLKEAEKLVLTRSSADCPLQHGMSQLEEAAYRKAIASAEELSQENSVLHRKYAEQQVENKRLRELLSKTKLDANVNGDSPLYGITDSRSSSDQGTEVSALQEALIKEKEEKQAISQEAEGLKQQLRDFQHQLIESNTELSKLQEVTLKNYESFKKAGLDGNILSNDPEILKTIKNAENKARQEEIEKHSTLIQQLKGQIATLKSQLVSRASENEDLHSDYEIIRSRPISAASSRGDISSRFLNGDFSEQYEESLGHLRDKVAELTLQLRGKCMEFDQLVIEFDANNIAHSKTIRDLEEEMDRMESQFGEETAMLREDLEAMHRENDQLVQELDTLHNICRENDLQHHESIEETKSQLDNQKQEITDLMQSLEKTKNELETKSKELLNFTESLKKSNNQVTSLEQSLNEKDEELNEIRSLLESKIKEAESEEKLHEEMVSDLRGKLSMNKTKINEMSAVKDTTVKQISLLRQELENYTTQMNEIKQNLSYEIEQRNAAETREKELIDERNSERENYEKELEKLRKDKKDSEKQQDQKLNELIEKLSVAEQQILDLGMTIQEREADLQYVRQQLSNQVGRTKDAADRYAKEQERLRVELDTMRHESENLRSQLESIGDELENKKTQAMEYENEIKHLNNLRVKLNEKLTASEAARSKAEEVFRNLQMDVRDKNSTIEELKAQVAHLENNLTQEKKSTYSNETQYRDQIIERNTLLMTTYQYLDTIMSDGTTKQSIHPKPSANFAIFHEHLLAKLKTLSHVYNTFDRRAKEIDNRWQEQYESLKSQMDIKLRLLNKFEGMIQKASTAQKDWREQTKKNQGELEAARNTNEELIEQLSTLREQLDELRAVSARAEELESKLRESDKRNRAFESQMKEEERKYDSRLKDLDYKVRQAEERLKVEKQGAKEKVESLIENVKDLETQLQAQNRRNTQLQELISIQKASMEATNESKAIAAKAENTFAMLNEQLREQLEEKNKSIDNERQRVKNLEEQFASLIEEHKRLCVTIEKREALLNKALGGLQMINQRKDLVEHTVFQNLREVTEEVRSTLLDGEGHRRHSYQPPPYINPPWKPAGNNPSLAKKVVSPKATSSKTTSIPTYSSSSKIKAVSNIKSGIPTRASSSEKTHGSSASNHNNNSTTTQRGVSPKEAK</sequence>
<protein>
    <submittedName>
        <fullName evidence="6">6283_t:CDS:1</fullName>
    </submittedName>
</protein>
<dbReference type="OrthoDB" id="10255000at2759"/>